<reference evidence="9" key="2">
    <citation type="submission" date="2022-09" db="EMBL/GenBank/DDBJ databases">
        <title>Biosynthetic gene clusters of Dactylosporangioum fulvum.</title>
        <authorList>
            <person name="Caradec T."/>
        </authorList>
    </citation>
    <scope>NUCLEOTIDE SEQUENCE</scope>
    <source>
        <strain evidence="9">NRRL B-16292</strain>
    </source>
</reference>
<dbReference type="CDD" id="cd03257">
    <property type="entry name" value="ABC_NikE_OppD_transporters"/>
    <property type="match status" value="1"/>
</dbReference>
<dbReference type="PROSITE" id="PS50893">
    <property type="entry name" value="ABC_TRANSPORTER_2"/>
    <property type="match status" value="1"/>
</dbReference>
<dbReference type="Pfam" id="PF08352">
    <property type="entry name" value="oligo_HPY"/>
    <property type="match status" value="1"/>
</dbReference>
<dbReference type="PANTHER" id="PTHR43297:SF2">
    <property type="entry name" value="DIPEPTIDE TRANSPORT ATP-BINDING PROTEIN DPPD"/>
    <property type="match status" value="1"/>
</dbReference>
<dbReference type="SMART" id="SM00382">
    <property type="entry name" value="AAA"/>
    <property type="match status" value="1"/>
</dbReference>
<keyword evidence="3" id="KW-0813">Transport</keyword>
<evidence type="ECO:0000256" key="2">
    <source>
        <dbReference type="ARBA" id="ARBA00005417"/>
    </source>
</evidence>
<keyword evidence="4" id="KW-1003">Cell membrane</keyword>
<dbReference type="Gene3D" id="3.40.50.300">
    <property type="entry name" value="P-loop containing nucleotide triphosphate hydrolases"/>
    <property type="match status" value="1"/>
</dbReference>
<evidence type="ECO:0000256" key="1">
    <source>
        <dbReference type="ARBA" id="ARBA00004202"/>
    </source>
</evidence>
<comment type="similarity">
    <text evidence="2">Belongs to the ABC transporter superfamily.</text>
</comment>
<dbReference type="PROSITE" id="PS00211">
    <property type="entry name" value="ABC_TRANSPORTER_1"/>
    <property type="match status" value="1"/>
</dbReference>
<reference evidence="9" key="1">
    <citation type="submission" date="2021-04" db="EMBL/GenBank/DDBJ databases">
        <authorList>
            <person name="Hartkoorn R.C."/>
            <person name="Beaudoing E."/>
            <person name="Hot D."/>
        </authorList>
    </citation>
    <scope>NUCLEOTIDE SEQUENCE</scope>
    <source>
        <strain evidence="9">NRRL B-16292</strain>
    </source>
</reference>
<evidence type="ECO:0000256" key="7">
    <source>
        <dbReference type="ARBA" id="ARBA00023136"/>
    </source>
</evidence>
<proteinExistence type="inferred from homology"/>
<evidence type="ECO:0000259" key="8">
    <source>
        <dbReference type="PROSITE" id="PS50893"/>
    </source>
</evidence>
<dbReference type="InterPro" id="IPR013563">
    <property type="entry name" value="Oligopep_ABC_C"/>
</dbReference>
<protein>
    <submittedName>
        <fullName evidence="9">ABC transporter ATP-binding protein</fullName>
    </submittedName>
</protein>
<sequence>MTAPILTVESLGVTFGGGTPAVRDLSFDLYPGETLAVVGESGSGKSVTSLAVMGLLDDSATVTGRAVYVDAAGSRVELLGLGERSLRRLRGNEISMIFQEPMTALNPVLTVGEQIAEALRLHRGASRRVARTAAVEAMEQVRIPDPARRSRQYPHELSGGMRQRVMIAMAMVCRPRILIADEPTTALDVTIQSQILGLLADLKDETGTSVVLITHDMGVVAEMADRVVVMQQSRLVERGTVSEVFRNPREPYTRALLDAVPRLGAMAGIDHPLPFPLGSEEER</sequence>
<evidence type="ECO:0000256" key="4">
    <source>
        <dbReference type="ARBA" id="ARBA00022475"/>
    </source>
</evidence>
<keyword evidence="6 9" id="KW-0067">ATP-binding</keyword>
<evidence type="ECO:0000256" key="5">
    <source>
        <dbReference type="ARBA" id="ARBA00022741"/>
    </source>
</evidence>
<dbReference type="InterPro" id="IPR050388">
    <property type="entry name" value="ABC_Ni/Peptide_Import"/>
</dbReference>
<dbReference type="PANTHER" id="PTHR43297">
    <property type="entry name" value="OLIGOPEPTIDE TRANSPORT ATP-BINDING PROTEIN APPD"/>
    <property type="match status" value="1"/>
</dbReference>
<evidence type="ECO:0000313" key="10">
    <source>
        <dbReference type="Proteomes" id="UP001059617"/>
    </source>
</evidence>
<dbReference type="InterPro" id="IPR027417">
    <property type="entry name" value="P-loop_NTPase"/>
</dbReference>
<dbReference type="Proteomes" id="UP001059617">
    <property type="component" value="Chromosome"/>
</dbReference>
<dbReference type="GO" id="GO:0005524">
    <property type="term" value="F:ATP binding"/>
    <property type="evidence" value="ECO:0007669"/>
    <property type="project" value="UniProtKB-KW"/>
</dbReference>
<feature type="domain" description="ABC transporter" evidence="8">
    <location>
        <begin position="6"/>
        <end position="257"/>
    </location>
</feature>
<name>A0ABY5W8G8_9ACTN</name>
<evidence type="ECO:0000313" key="9">
    <source>
        <dbReference type="EMBL" id="UWP85366.1"/>
    </source>
</evidence>
<dbReference type="EMBL" id="CP073720">
    <property type="protein sequence ID" value="UWP85366.1"/>
    <property type="molecule type" value="Genomic_DNA"/>
</dbReference>
<dbReference type="InterPro" id="IPR017871">
    <property type="entry name" value="ABC_transporter-like_CS"/>
</dbReference>
<evidence type="ECO:0000256" key="3">
    <source>
        <dbReference type="ARBA" id="ARBA00022448"/>
    </source>
</evidence>
<keyword evidence="5" id="KW-0547">Nucleotide-binding</keyword>
<keyword evidence="7" id="KW-0472">Membrane</keyword>
<dbReference type="SUPFAM" id="SSF52540">
    <property type="entry name" value="P-loop containing nucleoside triphosphate hydrolases"/>
    <property type="match status" value="1"/>
</dbReference>
<gene>
    <name evidence="9" type="ORF">Dfulv_14475</name>
</gene>
<accession>A0ABY5W8G8</accession>
<comment type="subcellular location">
    <subcellularLocation>
        <location evidence="1">Cell membrane</location>
        <topology evidence="1">Peripheral membrane protein</topology>
    </subcellularLocation>
</comment>
<evidence type="ECO:0000256" key="6">
    <source>
        <dbReference type="ARBA" id="ARBA00022840"/>
    </source>
</evidence>
<dbReference type="InterPro" id="IPR003593">
    <property type="entry name" value="AAA+_ATPase"/>
</dbReference>
<organism evidence="9 10">
    <name type="scientific">Dactylosporangium fulvum</name>
    <dbReference type="NCBI Taxonomy" id="53359"/>
    <lineage>
        <taxon>Bacteria</taxon>
        <taxon>Bacillati</taxon>
        <taxon>Actinomycetota</taxon>
        <taxon>Actinomycetes</taxon>
        <taxon>Micromonosporales</taxon>
        <taxon>Micromonosporaceae</taxon>
        <taxon>Dactylosporangium</taxon>
    </lineage>
</organism>
<dbReference type="Pfam" id="PF00005">
    <property type="entry name" value="ABC_tran"/>
    <property type="match status" value="1"/>
</dbReference>
<dbReference type="InterPro" id="IPR003439">
    <property type="entry name" value="ABC_transporter-like_ATP-bd"/>
</dbReference>
<dbReference type="RefSeq" id="WP_259863471.1">
    <property type="nucleotide sequence ID" value="NZ_BAAAST010000020.1"/>
</dbReference>
<keyword evidence="10" id="KW-1185">Reference proteome</keyword>